<dbReference type="AlphaFoldDB" id="A0A9J6DGL6"/>
<evidence type="ECO:0000256" key="1">
    <source>
        <dbReference type="SAM" id="MobiDB-lite"/>
    </source>
</evidence>
<organism evidence="2 3">
    <name type="scientific">Rhipicephalus microplus</name>
    <name type="common">Cattle tick</name>
    <name type="synonym">Boophilus microplus</name>
    <dbReference type="NCBI Taxonomy" id="6941"/>
    <lineage>
        <taxon>Eukaryota</taxon>
        <taxon>Metazoa</taxon>
        <taxon>Ecdysozoa</taxon>
        <taxon>Arthropoda</taxon>
        <taxon>Chelicerata</taxon>
        <taxon>Arachnida</taxon>
        <taxon>Acari</taxon>
        <taxon>Parasitiformes</taxon>
        <taxon>Ixodida</taxon>
        <taxon>Ixodoidea</taxon>
        <taxon>Ixodidae</taxon>
        <taxon>Rhipicephalinae</taxon>
        <taxon>Rhipicephalus</taxon>
        <taxon>Boophilus</taxon>
    </lineage>
</organism>
<dbReference type="Proteomes" id="UP000821866">
    <property type="component" value="Chromosome 7"/>
</dbReference>
<dbReference type="EMBL" id="JABSTU010000009">
    <property type="protein sequence ID" value="KAH8021340.1"/>
    <property type="molecule type" value="Genomic_DNA"/>
</dbReference>
<feature type="compositionally biased region" description="Basic and acidic residues" evidence="1">
    <location>
        <begin position="207"/>
        <end position="218"/>
    </location>
</feature>
<accession>A0A9J6DGL6</accession>
<protein>
    <submittedName>
        <fullName evidence="2">Uncharacterized protein</fullName>
    </submittedName>
</protein>
<comment type="caution">
    <text evidence="2">The sequence shown here is derived from an EMBL/GenBank/DDBJ whole genome shotgun (WGS) entry which is preliminary data.</text>
</comment>
<feature type="region of interest" description="Disordered" evidence="1">
    <location>
        <begin position="203"/>
        <end position="250"/>
    </location>
</feature>
<reference evidence="2" key="1">
    <citation type="journal article" date="2020" name="Cell">
        <title>Large-Scale Comparative Analyses of Tick Genomes Elucidate Their Genetic Diversity and Vector Capacities.</title>
        <authorList>
            <consortium name="Tick Genome and Microbiome Consortium (TIGMIC)"/>
            <person name="Jia N."/>
            <person name="Wang J."/>
            <person name="Shi W."/>
            <person name="Du L."/>
            <person name="Sun Y."/>
            <person name="Zhan W."/>
            <person name="Jiang J.F."/>
            <person name="Wang Q."/>
            <person name="Zhang B."/>
            <person name="Ji P."/>
            <person name="Bell-Sakyi L."/>
            <person name="Cui X.M."/>
            <person name="Yuan T.T."/>
            <person name="Jiang B.G."/>
            <person name="Yang W.F."/>
            <person name="Lam T.T."/>
            <person name="Chang Q.C."/>
            <person name="Ding S.J."/>
            <person name="Wang X.J."/>
            <person name="Zhu J.G."/>
            <person name="Ruan X.D."/>
            <person name="Zhao L."/>
            <person name="Wei J.T."/>
            <person name="Ye R.Z."/>
            <person name="Que T.C."/>
            <person name="Du C.H."/>
            <person name="Zhou Y.H."/>
            <person name="Cheng J.X."/>
            <person name="Dai P.F."/>
            <person name="Guo W.B."/>
            <person name="Han X.H."/>
            <person name="Huang E.J."/>
            <person name="Li L.F."/>
            <person name="Wei W."/>
            <person name="Gao Y.C."/>
            <person name="Liu J.Z."/>
            <person name="Shao H.Z."/>
            <person name="Wang X."/>
            <person name="Wang C.C."/>
            <person name="Yang T.C."/>
            <person name="Huo Q.B."/>
            <person name="Li W."/>
            <person name="Chen H.Y."/>
            <person name="Chen S.E."/>
            <person name="Zhou L.G."/>
            <person name="Ni X.B."/>
            <person name="Tian J.H."/>
            <person name="Sheng Y."/>
            <person name="Liu T."/>
            <person name="Pan Y.S."/>
            <person name="Xia L.Y."/>
            <person name="Li J."/>
            <person name="Zhao F."/>
            <person name="Cao W.C."/>
        </authorList>
    </citation>
    <scope>NUCLEOTIDE SEQUENCE</scope>
    <source>
        <strain evidence="2">Rmic-2018</strain>
    </source>
</reference>
<evidence type="ECO:0000313" key="3">
    <source>
        <dbReference type="Proteomes" id="UP000821866"/>
    </source>
</evidence>
<keyword evidence="3" id="KW-1185">Reference proteome</keyword>
<reference evidence="2" key="2">
    <citation type="submission" date="2021-09" db="EMBL/GenBank/DDBJ databases">
        <authorList>
            <person name="Jia N."/>
            <person name="Wang J."/>
            <person name="Shi W."/>
            <person name="Du L."/>
            <person name="Sun Y."/>
            <person name="Zhan W."/>
            <person name="Jiang J."/>
            <person name="Wang Q."/>
            <person name="Zhang B."/>
            <person name="Ji P."/>
            <person name="Sakyi L.B."/>
            <person name="Cui X."/>
            <person name="Yuan T."/>
            <person name="Jiang B."/>
            <person name="Yang W."/>
            <person name="Lam T.T.-Y."/>
            <person name="Chang Q."/>
            <person name="Ding S."/>
            <person name="Wang X."/>
            <person name="Zhu J."/>
            <person name="Ruan X."/>
            <person name="Zhao L."/>
            <person name="Wei J."/>
            <person name="Que T."/>
            <person name="Du C."/>
            <person name="Cheng J."/>
            <person name="Dai P."/>
            <person name="Han X."/>
            <person name="Huang E."/>
            <person name="Gao Y."/>
            <person name="Liu J."/>
            <person name="Shao H."/>
            <person name="Ye R."/>
            <person name="Li L."/>
            <person name="Wei W."/>
            <person name="Wang X."/>
            <person name="Wang C."/>
            <person name="Huo Q."/>
            <person name="Li W."/>
            <person name="Guo W."/>
            <person name="Chen H."/>
            <person name="Chen S."/>
            <person name="Zhou L."/>
            <person name="Zhou L."/>
            <person name="Ni X."/>
            <person name="Tian J."/>
            <person name="Zhou Y."/>
            <person name="Sheng Y."/>
            <person name="Liu T."/>
            <person name="Pan Y."/>
            <person name="Xia L."/>
            <person name="Li J."/>
            <person name="Zhao F."/>
            <person name="Cao W."/>
        </authorList>
    </citation>
    <scope>NUCLEOTIDE SEQUENCE</scope>
    <source>
        <strain evidence="2">Rmic-2018</strain>
        <tissue evidence="2">Larvae</tissue>
    </source>
</reference>
<gene>
    <name evidence="2" type="ORF">HPB51_015330</name>
</gene>
<proteinExistence type="predicted"/>
<evidence type="ECO:0000313" key="2">
    <source>
        <dbReference type="EMBL" id="KAH8021340.1"/>
    </source>
</evidence>
<feature type="compositionally biased region" description="Basic residues" evidence="1">
    <location>
        <begin position="228"/>
        <end position="243"/>
    </location>
</feature>
<sequence length="292" mass="32609">MLNGSAQSLPRKPRQLRLPDDHVKVVIRQRDGLNLSKVGEAQLCDAILCDVDLHATLLEEDIYRTCVEANLIVVNTPHLSNAEIYSRISKVLVETETYDVRAYVTSPENRAKGVMQILPSYDYPDDISTSLVNDHNPTILQARRMGKTNTVLIVFEGVFRVAKPTTQVTKPVLDATRHLTFSFIVAKKKAKLQQQQYLSTMISTQDAHPERQEVKPSDTHCCCPSPTSKRRRSRSRSKHRRKNQPQELLLGSAAPTALGGAPLQQRQPGLTLAHGERYFLLRALATPTASLG</sequence>
<name>A0A9J6DGL6_RHIMP</name>